<accession>A0A6L2PT64</accession>
<organism evidence="2 3">
    <name type="scientific">Coptotermes formosanus</name>
    <name type="common">Formosan subterranean termite</name>
    <dbReference type="NCBI Taxonomy" id="36987"/>
    <lineage>
        <taxon>Eukaryota</taxon>
        <taxon>Metazoa</taxon>
        <taxon>Ecdysozoa</taxon>
        <taxon>Arthropoda</taxon>
        <taxon>Hexapoda</taxon>
        <taxon>Insecta</taxon>
        <taxon>Pterygota</taxon>
        <taxon>Neoptera</taxon>
        <taxon>Polyneoptera</taxon>
        <taxon>Dictyoptera</taxon>
        <taxon>Blattodea</taxon>
        <taxon>Blattoidea</taxon>
        <taxon>Termitoidae</taxon>
        <taxon>Rhinotermitidae</taxon>
        <taxon>Coptotermes</taxon>
    </lineage>
</organism>
<dbReference type="PRINTS" id="PR00180">
    <property type="entry name" value="CRETINALDHBP"/>
</dbReference>
<dbReference type="SMART" id="SM00516">
    <property type="entry name" value="SEC14"/>
    <property type="match status" value="2"/>
</dbReference>
<dbReference type="SUPFAM" id="SSF52087">
    <property type="entry name" value="CRAL/TRIO domain"/>
    <property type="match status" value="2"/>
</dbReference>
<feature type="domain" description="CRAL-TRIO" evidence="1">
    <location>
        <begin position="159"/>
        <end position="255"/>
    </location>
</feature>
<dbReference type="Gene3D" id="1.20.5.1200">
    <property type="entry name" value="Alpha-tocopherol transfer"/>
    <property type="match status" value="2"/>
</dbReference>
<dbReference type="InterPro" id="IPR036865">
    <property type="entry name" value="CRAL-TRIO_dom_sf"/>
</dbReference>
<keyword evidence="3" id="KW-1185">Reference proteome</keyword>
<feature type="domain" description="CRAL-TRIO" evidence="1">
    <location>
        <begin position="418"/>
        <end position="568"/>
    </location>
</feature>
<dbReference type="PANTHER" id="PTHR10174">
    <property type="entry name" value="ALPHA-TOCOPHEROL TRANSFER PROTEIN-RELATED"/>
    <property type="match status" value="1"/>
</dbReference>
<dbReference type="Pfam" id="PF00650">
    <property type="entry name" value="CRAL_TRIO"/>
    <property type="match status" value="2"/>
</dbReference>
<comment type="caution">
    <text evidence="2">The sequence shown here is derived from an EMBL/GenBank/DDBJ whole genome shotgun (WGS) entry which is preliminary data.</text>
</comment>
<dbReference type="CDD" id="cd00170">
    <property type="entry name" value="SEC14"/>
    <property type="match status" value="2"/>
</dbReference>
<sequence length="621" mass="71926">MRNLALPPPSNEVVEYVRASTGVNENRIKEAVKILKDWLKLQPHLPHDYDEGRLERRYIWCKASLERTKSSLDMYYTLRAAVPDILSNRDPFSPWFSQITSLSCCLPLPRLTEECYRVVIIGNLDPDATNYNLLDVFKIVFMVGDVRLSEDCCLGDIYIADMANFRLGHIAKMTATALKKLEVCAMKGYSARIKAIHYVNVPPYADMVINLMRSVMKPKIAARMHVHTKGMDSLHEKISKHILPEEYGGEAGSLRDLWGAWKEKLESYRQWFLEQDTLKVDETKQTEGSPVVYRLYSIYKQAGDLFLNNLLTDMSVLTVSKETKDKIREKVNIDEERIKEAVQTLKEWLEAQPHLPHDYGKYYETRLETLFIRCKASIEKCKQTIDMYYTLRSALPEILCNRDPYEPWFKQVTSLRCFIPMPDLTEEYDRVTLLTYLDQDPSKYIVYDVIKMALMVFEIRAIEDYSLSDIIVVDLNNITMAHVVKYTLPILKKLEVSVIKSFNGRLKGLHVINAPPFVDTAVTLLKSILKPKLAARVHVHRKGSNNLLKTIPPRILPKEYGGDAGSLLDHWDVWKKKLESYRDWFLEQEKSKVDESKRPDKSFNTNDLFGFEGTFRQLNVD</sequence>
<dbReference type="InterPro" id="IPR036273">
    <property type="entry name" value="CRAL/TRIO_N_dom_sf"/>
</dbReference>
<dbReference type="PROSITE" id="PS50191">
    <property type="entry name" value="CRAL_TRIO"/>
    <property type="match status" value="2"/>
</dbReference>
<dbReference type="InParanoid" id="A0A6L2PT64"/>
<dbReference type="PANTHER" id="PTHR10174:SF224">
    <property type="entry name" value="RETINOL-BINDING PROTEIN PINTA"/>
    <property type="match status" value="1"/>
</dbReference>
<name>A0A6L2PT64_COPFO</name>
<dbReference type="SUPFAM" id="SSF46938">
    <property type="entry name" value="CRAL/TRIO N-terminal domain"/>
    <property type="match status" value="2"/>
</dbReference>
<dbReference type="AlphaFoldDB" id="A0A6L2PT64"/>
<dbReference type="GO" id="GO:0016020">
    <property type="term" value="C:membrane"/>
    <property type="evidence" value="ECO:0007669"/>
    <property type="project" value="TreeGrafter"/>
</dbReference>
<dbReference type="Gene3D" id="3.40.525.10">
    <property type="entry name" value="CRAL-TRIO lipid binding domain"/>
    <property type="match status" value="2"/>
</dbReference>
<protein>
    <recommendedName>
        <fullName evidence="1">CRAL-TRIO domain-containing protein</fullName>
    </recommendedName>
</protein>
<dbReference type="EMBL" id="BLKM01000562">
    <property type="protein sequence ID" value="GFG35686.1"/>
    <property type="molecule type" value="Genomic_DNA"/>
</dbReference>
<evidence type="ECO:0000313" key="3">
    <source>
        <dbReference type="Proteomes" id="UP000502823"/>
    </source>
</evidence>
<reference evidence="3" key="1">
    <citation type="submission" date="2020-01" db="EMBL/GenBank/DDBJ databases">
        <title>Draft genome sequence of the Termite Coptotermes fromosanus.</title>
        <authorList>
            <person name="Itakura S."/>
            <person name="Yosikawa Y."/>
            <person name="Umezawa K."/>
        </authorList>
    </citation>
    <scope>NUCLEOTIDE SEQUENCE [LARGE SCALE GENOMIC DNA]</scope>
</reference>
<dbReference type="Proteomes" id="UP000502823">
    <property type="component" value="Unassembled WGS sequence"/>
</dbReference>
<gene>
    <name evidence="2" type="ORF">Cfor_11470</name>
</gene>
<evidence type="ECO:0000259" key="1">
    <source>
        <dbReference type="PROSITE" id="PS50191"/>
    </source>
</evidence>
<dbReference type="InterPro" id="IPR001251">
    <property type="entry name" value="CRAL-TRIO_dom"/>
</dbReference>
<dbReference type="OrthoDB" id="6575879at2759"/>
<evidence type="ECO:0000313" key="2">
    <source>
        <dbReference type="EMBL" id="GFG35686.1"/>
    </source>
</evidence>
<proteinExistence type="predicted"/>
<dbReference type="GO" id="GO:1902936">
    <property type="term" value="F:phosphatidylinositol bisphosphate binding"/>
    <property type="evidence" value="ECO:0007669"/>
    <property type="project" value="TreeGrafter"/>
</dbReference>